<dbReference type="AlphaFoldDB" id="A0A1I2Q9F8"/>
<organism evidence="1 2">
    <name type="scientific">Salegentibacter agarivorans</name>
    <dbReference type="NCBI Taxonomy" id="345907"/>
    <lineage>
        <taxon>Bacteria</taxon>
        <taxon>Pseudomonadati</taxon>
        <taxon>Bacteroidota</taxon>
        <taxon>Flavobacteriia</taxon>
        <taxon>Flavobacteriales</taxon>
        <taxon>Flavobacteriaceae</taxon>
        <taxon>Salegentibacter</taxon>
    </lineage>
</organism>
<gene>
    <name evidence="1" type="ORF">SAMN04488033_1463</name>
</gene>
<evidence type="ECO:0000313" key="1">
    <source>
        <dbReference type="EMBL" id="SFG24283.1"/>
    </source>
</evidence>
<dbReference type="Proteomes" id="UP000199116">
    <property type="component" value="Unassembled WGS sequence"/>
</dbReference>
<dbReference type="EMBL" id="FOOH01000046">
    <property type="protein sequence ID" value="SFG24283.1"/>
    <property type="molecule type" value="Genomic_DNA"/>
</dbReference>
<proteinExistence type="predicted"/>
<dbReference type="InterPro" id="IPR045738">
    <property type="entry name" value="DUF6088"/>
</dbReference>
<reference evidence="2" key="1">
    <citation type="submission" date="2016-10" db="EMBL/GenBank/DDBJ databases">
        <authorList>
            <person name="Varghese N."/>
            <person name="Submissions S."/>
        </authorList>
    </citation>
    <scope>NUCLEOTIDE SEQUENCE [LARGE SCALE GENOMIC DNA]</scope>
    <source>
        <strain evidence="2">DSM 23515</strain>
    </source>
</reference>
<name>A0A1I2Q9F8_9FLAO</name>
<evidence type="ECO:0000313" key="2">
    <source>
        <dbReference type="Proteomes" id="UP000199116"/>
    </source>
</evidence>
<accession>A0A1I2Q9F8</accession>
<evidence type="ECO:0008006" key="3">
    <source>
        <dbReference type="Google" id="ProtNLM"/>
    </source>
</evidence>
<keyword evidence="2" id="KW-1185">Reference proteome</keyword>
<dbReference type="Pfam" id="PF19570">
    <property type="entry name" value="DUF6088"/>
    <property type="match status" value="1"/>
</dbReference>
<dbReference type="RefSeq" id="WP_093306656.1">
    <property type="nucleotide sequence ID" value="NZ_FOOH01000046.1"/>
</dbReference>
<sequence length="240" mass="27590">MKTTEYITNKINRFPKGYVFTYEDFSIEVERKEAVIKALNRMVEAGKISKLSKGKYYKPEKTPFGELQPDQEQVVKDLLEDDGKPIGYLTGYSIYNKLGLTSQVSNTIQIGRNEVRPKFKRERYTISFIKQKNIITRQNIPLLQILDSIRYIKKIPDSTLKGSLERLLKIIEKLSDNDKKELVRLSLKYPPSTRALLGAMLDELNEVSTKSLKASLNPITKYKIPGASRILSNTNLWNII</sequence>
<protein>
    <recommendedName>
        <fullName evidence="3">Transcriptional regulator, AbiEi antitoxin, Type IV TA system</fullName>
    </recommendedName>
</protein>